<evidence type="ECO:0000313" key="2">
    <source>
        <dbReference type="EMBL" id="CAH1773895.1"/>
    </source>
</evidence>
<dbReference type="Proteomes" id="UP000749559">
    <property type="component" value="Unassembled WGS sequence"/>
</dbReference>
<evidence type="ECO:0000256" key="1">
    <source>
        <dbReference type="SAM" id="MobiDB-lite"/>
    </source>
</evidence>
<feature type="region of interest" description="Disordered" evidence="1">
    <location>
        <begin position="239"/>
        <end position="259"/>
    </location>
</feature>
<gene>
    <name evidence="2" type="ORF">OFUS_LOCUS1427</name>
</gene>
<feature type="compositionally biased region" description="Basic and acidic residues" evidence="1">
    <location>
        <begin position="92"/>
        <end position="103"/>
    </location>
</feature>
<proteinExistence type="predicted"/>
<reference evidence="2" key="1">
    <citation type="submission" date="2022-03" db="EMBL/GenBank/DDBJ databases">
        <authorList>
            <person name="Martin C."/>
        </authorList>
    </citation>
    <scope>NUCLEOTIDE SEQUENCE</scope>
</reference>
<organism evidence="2 3">
    <name type="scientific">Owenia fusiformis</name>
    <name type="common">Polychaete worm</name>
    <dbReference type="NCBI Taxonomy" id="6347"/>
    <lineage>
        <taxon>Eukaryota</taxon>
        <taxon>Metazoa</taxon>
        <taxon>Spiralia</taxon>
        <taxon>Lophotrochozoa</taxon>
        <taxon>Annelida</taxon>
        <taxon>Polychaeta</taxon>
        <taxon>Sedentaria</taxon>
        <taxon>Canalipalpata</taxon>
        <taxon>Sabellida</taxon>
        <taxon>Oweniida</taxon>
        <taxon>Oweniidae</taxon>
        <taxon>Owenia</taxon>
    </lineage>
</organism>
<name>A0A8J1UBR4_OWEFU</name>
<protein>
    <submittedName>
        <fullName evidence="2">Uncharacterized protein</fullName>
    </submittedName>
</protein>
<sequence>MSYNVRNKLATDAKHHQQDIVISSAMLSDMNLISPAPSRGRGSTGDMFPHNQQHRTRGSQAYERSSDTDTSNAYGHNVPLPRRRPNRKRYKLKSDNETERIEPSFESPEYNHSNSKLGKMKGIHDNEKRKHTGSSSGETVSLPMFDALSVVTQPYIDKVLKWDDNPKNAESQMDKFLPASSAMKSLNCYNFDYGLYKNSKHKKVKGEEDEISIPKASTEDFADFDNGPSIHSKYFPKRRSNNRLMKANKGSSKDGTSDADFAYRGKANTKQLHGANSLPLLAYHPEKSDFLPSVKPCSMHSKDTLTDRDFLLWRSTHHGGSSHRSENLMATTPRPHRENDASPYPEPTRPINEVMNDGLKLNGKIRFAPKLPSAKLVGQRLVQNWLKS</sequence>
<feature type="compositionally biased region" description="Basic residues" evidence="1">
    <location>
        <begin position="81"/>
        <end position="91"/>
    </location>
</feature>
<feature type="compositionally biased region" description="Polar residues" evidence="1">
    <location>
        <begin position="58"/>
        <end position="74"/>
    </location>
</feature>
<keyword evidence="3" id="KW-1185">Reference proteome</keyword>
<accession>A0A8J1UBR4</accession>
<dbReference type="AlphaFoldDB" id="A0A8J1UBR4"/>
<dbReference type="EMBL" id="CAIIXF020000001">
    <property type="protein sequence ID" value="CAH1773895.1"/>
    <property type="molecule type" value="Genomic_DNA"/>
</dbReference>
<comment type="caution">
    <text evidence="2">The sequence shown here is derived from an EMBL/GenBank/DDBJ whole genome shotgun (WGS) entry which is preliminary data.</text>
</comment>
<feature type="region of interest" description="Disordered" evidence="1">
    <location>
        <begin position="317"/>
        <end position="349"/>
    </location>
</feature>
<evidence type="ECO:0000313" key="3">
    <source>
        <dbReference type="Proteomes" id="UP000749559"/>
    </source>
</evidence>
<feature type="region of interest" description="Disordered" evidence="1">
    <location>
        <begin position="32"/>
        <end position="138"/>
    </location>
</feature>